<proteinExistence type="predicted"/>
<evidence type="ECO:0000313" key="3">
    <source>
        <dbReference type="Proteomes" id="UP001419268"/>
    </source>
</evidence>
<dbReference type="Proteomes" id="UP001419268">
    <property type="component" value="Unassembled WGS sequence"/>
</dbReference>
<feature type="region of interest" description="Disordered" evidence="1">
    <location>
        <begin position="1"/>
        <end position="33"/>
    </location>
</feature>
<keyword evidence="3" id="KW-1185">Reference proteome</keyword>
<comment type="caution">
    <text evidence="2">The sequence shown here is derived from an EMBL/GenBank/DDBJ whole genome shotgun (WGS) entry which is preliminary data.</text>
</comment>
<dbReference type="EMBL" id="JBBNAG010000009">
    <property type="protein sequence ID" value="KAK9104583.1"/>
    <property type="molecule type" value="Genomic_DNA"/>
</dbReference>
<reference evidence="2 3" key="1">
    <citation type="submission" date="2024-01" db="EMBL/GenBank/DDBJ databases">
        <title>Genome assemblies of Stephania.</title>
        <authorList>
            <person name="Yang L."/>
        </authorList>
    </citation>
    <scope>NUCLEOTIDE SEQUENCE [LARGE SCALE GENOMIC DNA]</scope>
    <source>
        <strain evidence="2">JXDWG</strain>
        <tissue evidence="2">Leaf</tissue>
    </source>
</reference>
<gene>
    <name evidence="2" type="ORF">Scep_021427</name>
</gene>
<sequence>MGMANLNGYRDGDGEEIGSPQGADEENIPTGIPHWVSSRGISARIPNGQALATLAKVCLARTKAWPCSCQGAALLMPKESALLEPKELAKARPCSCQGAVLLVPKESARAHAKDRKCARAKAHPCSCQGPCQGTAVLPAKECAKELAKVQPCSRQGMCQGATVLPPRNALRNVPRYALPVPRRDLARAQGICLARAQGTCQGTTLLVPKEYARAHAKDHNCARAKAPLCSPPRNVPRSNRARAKACAKAPLCSR</sequence>
<organism evidence="2 3">
    <name type="scientific">Stephania cephalantha</name>
    <dbReference type="NCBI Taxonomy" id="152367"/>
    <lineage>
        <taxon>Eukaryota</taxon>
        <taxon>Viridiplantae</taxon>
        <taxon>Streptophyta</taxon>
        <taxon>Embryophyta</taxon>
        <taxon>Tracheophyta</taxon>
        <taxon>Spermatophyta</taxon>
        <taxon>Magnoliopsida</taxon>
        <taxon>Ranunculales</taxon>
        <taxon>Menispermaceae</taxon>
        <taxon>Menispermoideae</taxon>
        <taxon>Cissampelideae</taxon>
        <taxon>Stephania</taxon>
    </lineage>
</organism>
<evidence type="ECO:0000313" key="2">
    <source>
        <dbReference type="EMBL" id="KAK9104583.1"/>
    </source>
</evidence>
<protein>
    <submittedName>
        <fullName evidence="2">Uncharacterized protein</fullName>
    </submittedName>
</protein>
<name>A0AAP0F8H1_9MAGN</name>
<accession>A0AAP0F8H1</accession>
<dbReference type="AlphaFoldDB" id="A0AAP0F8H1"/>
<evidence type="ECO:0000256" key="1">
    <source>
        <dbReference type="SAM" id="MobiDB-lite"/>
    </source>
</evidence>